<accession>A0A2T8IM83</accession>
<gene>
    <name evidence="2" type="ORF">PAHAL_5G354000</name>
</gene>
<dbReference type="Proteomes" id="UP000243499">
    <property type="component" value="Chromosome 5"/>
</dbReference>
<evidence type="ECO:0000256" key="1">
    <source>
        <dbReference type="SAM" id="MobiDB-lite"/>
    </source>
</evidence>
<feature type="compositionally biased region" description="Gly residues" evidence="1">
    <location>
        <begin position="80"/>
        <end position="93"/>
    </location>
</feature>
<protein>
    <submittedName>
        <fullName evidence="2">Uncharacterized protein</fullName>
    </submittedName>
</protein>
<dbReference type="AlphaFoldDB" id="A0A2T8IM83"/>
<sequence>MNMSLFSRASAPTLTATPAGALSNANAANGSTGEASENPLSGANLWSGIQKKWLLAAPSSHLPSSSGGAAGESESREGEGAGGGSKARGGGADGKNEKSGTCHSLGGAAADGGDESRALAVPSPAVGGAVPARAQPHDPTAHPPLSTASRSLPWLGGSSAQAAVVAGQQ</sequence>
<name>A0A2T8IM83_9POAL</name>
<dbReference type="Gramene" id="PVH38790">
    <property type="protein sequence ID" value="PVH38790"/>
    <property type="gene ID" value="PAHAL_5G354000"/>
</dbReference>
<proteinExistence type="predicted"/>
<feature type="compositionally biased region" description="Low complexity" evidence="1">
    <location>
        <begin position="9"/>
        <end position="36"/>
    </location>
</feature>
<organism evidence="2">
    <name type="scientific">Panicum hallii</name>
    <dbReference type="NCBI Taxonomy" id="206008"/>
    <lineage>
        <taxon>Eukaryota</taxon>
        <taxon>Viridiplantae</taxon>
        <taxon>Streptophyta</taxon>
        <taxon>Embryophyta</taxon>
        <taxon>Tracheophyta</taxon>
        <taxon>Spermatophyta</taxon>
        <taxon>Magnoliopsida</taxon>
        <taxon>Liliopsida</taxon>
        <taxon>Poales</taxon>
        <taxon>Poaceae</taxon>
        <taxon>PACMAD clade</taxon>
        <taxon>Panicoideae</taxon>
        <taxon>Panicodae</taxon>
        <taxon>Paniceae</taxon>
        <taxon>Panicinae</taxon>
        <taxon>Panicum</taxon>
        <taxon>Panicum sect. Panicum</taxon>
    </lineage>
</organism>
<evidence type="ECO:0000313" key="2">
    <source>
        <dbReference type="EMBL" id="PVH38790.1"/>
    </source>
</evidence>
<dbReference type="EMBL" id="CM008050">
    <property type="protein sequence ID" value="PVH38790.1"/>
    <property type="molecule type" value="Genomic_DNA"/>
</dbReference>
<feature type="region of interest" description="Disordered" evidence="1">
    <location>
        <begin position="59"/>
        <end position="155"/>
    </location>
</feature>
<reference evidence="2" key="1">
    <citation type="submission" date="2018-04" db="EMBL/GenBank/DDBJ databases">
        <title>WGS assembly of Panicum hallii.</title>
        <authorList>
            <person name="Lovell J."/>
            <person name="Jenkins J."/>
            <person name="Lowry D."/>
            <person name="Mamidi S."/>
            <person name="Sreedasyam A."/>
            <person name="Weng X."/>
            <person name="Barry K."/>
            <person name="Bonette J."/>
            <person name="Campitelli B."/>
            <person name="Daum C."/>
            <person name="Gordon S."/>
            <person name="Gould B."/>
            <person name="Lipzen A."/>
            <person name="Macqueen A."/>
            <person name="Palacio-Mejia J."/>
            <person name="Plott C."/>
            <person name="Shakirov E."/>
            <person name="Shu S."/>
            <person name="Yoshinaga Y."/>
            <person name="Zane M."/>
            <person name="Rokhsar D."/>
            <person name="Grimwood J."/>
            <person name="Schmutz J."/>
            <person name="Juenger T."/>
        </authorList>
    </citation>
    <scope>NUCLEOTIDE SEQUENCE [LARGE SCALE GENOMIC DNA]</scope>
    <source>
        <strain evidence="2">FIL2</strain>
    </source>
</reference>
<feature type="region of interest" description="Disordered" evidence="1">
    <location>
        <begin position="1"/>
        <end position="43"/>
    </location>
</feature>